<evidence type="ECO:0000259" key="1">
    <source>
        <dbReference type="Pfam" id="PF13946"/>
    </source>
</evidence>
<accession>A0A2V3TRM7</accession>
<dbReference type="InterPro" id="IPR025282">
    <property type="entry name" value="DUF4214"/>
</dbReference>
<organism evidence="2 3">
    <name type="scientific">Chelatococcus asaccharovorans</name>
    <dbReference type="NCBI Taxonomy" id="28210"/>
    <lineage>
        <taxon>Bacteria</taxon>
        <taxon>Pseudomonadati</taxon>
        <taxon>Pseudomonadota</taxon>
        <taxon>Alphaproteobacteria</taxon>
        <taxon>Hyphomicrobiales</taxon>
        <taxon>Chelatococcaceae</taxon>
        <taxon>Chelatococcus</taxon>
    </lineage>
</organism>
<name>A0A2V3TRM7_9HYPH</name>
<reference evidence="2 3" key="1">
    <citation type="submission" date="2018-05" db="EMBL/GenBank/DDBJ databases">
        <title>Genomic Encyclopedia of Type Strains, Phase IV (KMG-IV): sequencing the most valuable type-strain genomes for metagenomic binning, comparative biology and taxonomic classification.</title>
        <authorList>
            <person name="Goeker M."/>
        </authorList>
    </citation>
    <scope>NUCLEOTIDE SEQUENCE [LARGE SCALE GENOMIC DNA]</scope>
    <source>
        <strain evidence="2 3">DSM 6462</strain>
    </source>
</reference>
<sequence>MATTDAASSSLIPAHSPFSYNVGINYESWDGGRVGRVIANDLDAITQNFKLIRTYHDAAVGTSDPTAPIIEPTQQEVISYVLAHPGLELSMGTNNNALANGGYGAPWSPGLMVDPAYTDQWVAMIIEAFGSTNAVEENLKMILLGNELDANGPPPGDPLFETYYSVWIPTAFQNLQTSLANAGLGSIPISTTIANYGTGNVVSTSISSFIETNWSASWNGGEPIVLYNQYTPDNGSSTDYSSVISYFESLATTFDGALAPFIGETGFSTLYGQPGQVTVYSQIFDWLNSQWDTGHKTVPLFAFDAFDQPAAWPDVEKYYGIYTDSGSLKPGLAAILPSWLTTATSTYVEGTAAAERFFAKPGNDIVDPGLGDDVLALGGTSARYSVALSGAVALVTDLMTNSTDVVSNVQALEFADGTKALFATDQTHIAALYEAMLGRDADSAGLAFWASQSFSGTTFDAMASAFTDSAEYAARSTLDDSTWLAGLYDNLLHRAADSEGQAYWLAQRDAGVARHEIETTFILSAEFTSAAHDLVDSTQWMGLVGGTLPDLPAAHGPSS</sequence>
<dbReference type="SUPFAM" id="SSF51445">
    <property type="entry name" value="(Trans)glycosidases"/>
    <property type="match status" value="1"/>
</dbReference>
<dbReference type="Proteomes" id="UP000248021">
    <property type="component" value="Unassembled WGS sequence"/>
</dbReference>
<evidence type="ECO:0000313" key="3">
    <source>
        <dbReference type="Proteomes" id="UP000248021"/>
    </source>
</evidence>
<dbReference type="OrthoDB" id="8446332at2"/>
<comment type="caution">
    <text evidence="2">The sequence shown here is derived from an EMBL/GenBank/DDBJ whole genome shotgun (WGS) entry which is preliminary data.</text>
</comment>
<feature type="domain" description="DUF4214" evidence="1">
    <location>
        <begin position="463"/>
        <end position="528"/>
    </location>
</feature>
<dbReference type="InterPro" id="IPR017853">
    <property type="entry name" value="GH"/>
</dbReference>
<dbReference type="Pfam" id="PF13946">
    <property type="entry name" value="DUF4214"/>
    <property type="match status" value="1"/>
</dbReference>
<dbReference type="Gene3D" id="3.20.20.80">
    <property type="entry name" value="Glycosidases"/>
    <property type="match status" value="1"/>
</dbReference>
<gene>
    <name evidence="2" type="ORF">C7450_1339</name>
</gene>
<dbReference type="AlphaFoldDB" id="A0A2V3TRM7"/>
<dbReference type="EMBL" id="QJJK01000033">
    <property type="protein sequence ID" value="PXW50066.1"/>
    <property type="molecule type" value="Genomic_DNA"/>
</dbReference>
<keyword evidence="3" id="KW-1185">Reference proteome</keyword>
<protein>
    <submittedName>
        <fullName evidence="2">Uncharacterized protein DUF4214</fullName>
    </submittedName>
</protein>
<dbReference type="RefSeq" id="WP_110378691.1">
    <property type="nucleotide sequence ID" value="NZ_JAHBRY010000001.1"/>
</dbReference>
<dbReference type="Gene3D" id="1.10.3130.20">
    <property type="entry name" value="Phycobilisome linker domain"/>
    <property type="match status" value="1"/>
</dbReference>
<proteinExistence type="predicted"/>
<evidence type="ECO:0000313" key="2">
    <source>
        <dbReference type="EMBL" id="PXW50066.1"/>
    </source>
</evidence>
<dbReference type="InterPro" id="IPR038255">
    <property type="entry name" value="PBS_linker_sf"/>
</dbReference>